<accession>A0A377FXQ1</accession>
<evidence type="ECO:0008006" key="4">
    <source>
        <dbReference type="Google" id="ProtNLM"/>
    </source>
</evidence>
<evidence type="ECO:0000256" key="1">
    <source>
        <dbReference type="SAM" id="Phobius"/>
    </source>
</evidence>
<keyword evidence="1" id="KW-0472">Membrane</keyword>
<dbReference type="EMBL" id="UGGP01000001">
    <property type="protein sequence ID" value="STO09286.1"/>
    <property type="molecule type" value="Genomic_DNA"/>
</dbReference>
<dbReference type="OrthoDB" id="2355313at2"/>
<dbReference type="RefSeq" id="WP_029333746.1">
    <property type="nucleotide sequence ID" value="NZ_UGGP01000001.1"/>
</dbReference>
<dbReference type="AlphaFoldDB" id="A0A377FXQ1"/>
<evidence type="ECO:0000313" key="3">
    <source>
        <dbReference type="Proteomes" id="UP000254060"/>
    </source>
</evidence>
<dbReference type="InterPro" id="IPR025434">
    <property type="entry name" value="YesK-like"/>
</dbReference>
<sequence length="95" mass="10803">MWEYYGDALIAVGILTTALLIGALHFLRSSHKRRLTLPLLITGVGYTLFLIGLVFIRGWDGMGWSLVGFSLYASGLIIYIFVATYLWFQQRRLES</sequence>
<protein>
    <recommendedName>
        <fullName evidence="4">YesK-like protein</fullName>
    </recommendedName>
</protein>
<name>A0A377FXQ1_9BACL</name>
<dbReference type="STRING" id="1397694.GCA_000702585_00128"/>
<organism evidence="2 3">
    <name type="scientific">Exiguobacterium aurantiacum</name>
    <dbReference type="NCBI Taxonomy" id="33987"/>
    <lineage>
        <taxon>Bacteria</taxon>
        <taxon>Bacillati</taxon>
        <taxon>Bacillota</taxon>
        <taxon>Bacilli</taxon>
        <taxon>Bacillales</taxon>
        <taxon>Bacillales Family XII. Incertae Sedis</taxon>
        <taxon>Exiguobacterium</taxon>
    </lineage>
</organism>
<reference evidence="2 3" key="1">
    <citation type="submission" date="2018-06" db="EMBL/GenBank/DDBJ databases">
        <authorList>
            <consortium name="Pathogen Informatics"/>
            <person name="Doyle S."/>
        </authorList>
    </citation>
    <scope>NUCLEOTIDE SEQUENCE [LARGE SCALE GENOMIC DNA]</scope>
    <source>
        <strain evidence="2 3">NCTC13163</strain>
    </source>
</reference>
<proteinExistence type="predicted"/>
<feature type="transmembrane region" description="Helical" evidence="1">
    <location>
        <begin position="39"/>
        <end position="59"/>
    </location>
</feature>
<evidence type="ECO:0000313" key="2">
    <source>
        <dbReference type="EMBL" id="STO09286.1"/>
    </source>
</evidence>
<dbReference type="Pfam" id="PF14150">
    <property type="entry name" value="YesK"/>
    <property type="match status" value="1"/>
</dbReference>
<feature type="transmembrane region" description="Helical" evidence="1">
    <location>
        <begin position="6"/>
        <end position="27"/>
    </location>
</feature>
<feature type="transmembrane region" description="Helical" evidence="1">
    <location>
        <begin position="65"/>
        <end position="88"/>
    </location>
</feature>
<dbReference type="Proteomes" id="UP000254060">
    <property type="component" value="Unassembled WGS sequence"/>
</dbReference>
<keyword evidence="1" id="KW-1133">Transmembrane helix</keyword>
<gene>
    <name evidence="2" type="ORF">NCTC13163_02703</name>
</gene>
<keyword evidence="1" id="KW-0812">Transmembrane</keyword>